<dbReference type="PANTHER" id="PTHR43065">
    <property type="entry name" value="SENSOR HISTIDINE KINASE"/>
    <property type="match status" value="1"/>
</dbReference>
<evidence type="ECO:0000259" key="14">
    <source>
        <dbReference type="PROSITE" id="PS50113"/>
    </source>
</evidence>
<evidence type="ECO:0000259" key="13">
    <source>
        <dbReference type="PROSITE" id="PS50112"/>
    </source>
</evidence>
<dbReference type="Pfam" id="PF13426">
    <property type="entry name" value="PAS_9"/>
    <property type="match status" value="1"/>
</dbReference>
<dbReference type="CDD" id="cd00156">
    <property type="entry name" value="REC"/>
    <property type="match status" value="1"/>
</dbReference>
<keyword evidence="5" id="KW-0547">Nucleotide-binding</keyword>
<dbReference type="CDD" id="cd00082">
    <property type="entry name" value="HisKA"/>
    <property type="match status" value="1"/>
</dbReference>
<dbReference type="InterPro" id="IPR000014">
    <property type="entry name" value="PAS"/>
</dbReference>
<dbReference type="GO" id="GO:0005524">
    <property type="term" value="F:ATP binding"/>
    <property type="evidence" value="ECO:0007669"/>
    <property type="project" value="UniProtKB-KW"/>
</dbReference>
<evidence type="ECO:0000256" key="7">
    <source>
        <dbReference type="ARBA" id="ARBA00022840"/>
    </source>
</evidence>
<dbReference type="InterPro" id="IPR001789">
    <property type="entry name" value="Sig_transdc_resp-reg_receiver"/>
</dbReference>
<dbReference type="SUPFAM" id="SSF47384">
    <property type="entry name" value="Homodimeric domain of signal transducing histidine kinase"/>
    <property type="match status" value="1"/>
</dbReference>
<dbReference type="PRINTS" id="PR00344">
    <property type="entry name" value="BCTRLSENSOR"/>
</dbReference>
<proteinExistence type="predicted"/>
<evidence type="ECO:0000313" key="16">
    <source>
        <dbReference type="Proteomes" id="UP000198744"/>
    </source>
</evidence>
<dbReference type="Gene3D" id="3.30.450.20">
    <property type="entry name" value="PAS domain"/>
    <property type="match status" value="2"/>
</dbReference>
<evidence type="ECO:0000256" key="4">
    <source>
        <dbReference type="ARBA" id="ARBA00022679"/>
    </source>
</evidence>
<feature type="domain" description="Response regulatory" evidence="12">
    <location>
        <begin position="984"/>
        <end position="1099"/>
    </location>
</feature>
<evidence type="ECO:0000256" key="1">
    <source>
        <dbReference type="ARBA" id="ARBA00000085"/>
    </source>
</evidence>
<evidence type="ECO:0000256" key="3">
    <source>
        <dbReference type="ARBA" id="ARBA00022553"/>
    </source>
</evidence>
<gene>
    <name evidence="15" type="ORF">SAMN04489760_1183</name>
</gene>
<dbReference type="SMART" id="SM00388">
    <property type="entry name" value="HisKA"/>
    <property type="match status" value="1"/>
</dbReference>
<keyword evidence="10" id="KW-0472">Membrane</keyword>
<dbReference type="InterPro" id="IPR035965">
    <property type="entry name" value="PAS-like_dom_sf"/>
</dbReference>
<dbReference type="CDD" id="cd00130">
    <property type="entry name" value="PAS"/>
    <property type="match status" value="2"/>
</dbReference>
<dbReference type="InterPro" id="IPR013656">
    <property type="entry name" value="PAS_4"/>
</dbReference>
<dbReference type="InterPro" id="IPR004358">
    <property type="entry name" value="Sig_transdc_His_kin-like_C"/>
</dbReference>
<keyword evidence="6" id="KW-0418">Kinase</keyword>
<dbReference type="Gene3D" id="3.30.565.10">
    <property type="entry name" value="Histidine kinase-like ATPase, C-terminal domain"/>
    <property type="match status" value="1"/>
</dbReference>
<dbReference type="InterPro" id="IPR000700">
    <property type="entry name" value="PAS-assoc_C"/>
</dbReference>
<dbReference type="InterPro" id="IPR036890">
    <property type="entry name" value="HATPase_C_sf"/>
</dbReference>
<dbReference type="InterPro" id="IPR011006">
    <property type="entry name" value="CheY-like_superfamily"/>
</dbReference>
<dbReference type="PROSITE" id="PS50113">
    <property type="entry name" value="PAC"/>
    <property type="match status" value="1"/>
</dbReference>
<dbReference type="InterPro" id="IPR007890">
    <property type="entry name" value="CHASE2"/>
</dbReference>
<dbReference type="EC" id="2.7.13.3" evidence="2"/>
<dbReference type="EMBL" id="FOBS01000018">
    <property type="protein sequence ID" value="SEM49093.1"/>
    <property type="molecule type" value="Genomic_DNA"/>
</dbReference>
<feature type="transmembrane region" description="Helical" evidence="10">
    <location>
        <begin position="400"/>
        <end position="419"/>
    </location>
</feature>
<dbReference type="PANTHER" id="PTHR43065:SF46">
    <property type="entry name" value="C4-DICARBOXYLATE TRANSPORT SENSOR PROTEIN DCTB"/>
    <property type="match status" value="1"/>
</dbReference>
<feature type="domain" description="PAS" evidence="13">
    <location>
        <begin position="584"/>
        <end position="637"/>
    </location>
</feature>
<dbReference type="SMART" id="SM00387">
    <property type="entry name" value="HATPase_c"/>
    <property type="match status" value="1"/>
</dbReference>
<dbReference type="RefSeq" id="WP_093883913.1">
    <property type="nucleotide sequence ID" value="NZ_FOBS01000018.1"/>
</dbReference>
<keyword evidence="7" id="KW-0067">ATP-binding</keyword>
<accession>A0A1H7YT02</accession>
<dbReference type="InterPro" id="IPR003594">
    <property type="entry name" value="HATPase_dom"/>
</dbReference>
<dbReference type="Pfam" id="PF05226">
    <property type="entry name" value="CHASE2"/>
    <property type="match status" value="1"/>
</dbReference>
<evidence type="ECO:0000313" key="15">
    <source>
        <dbReference type="EMBL" id="SEM49093.1"/>
    </source>
</evidence>
<evidence type="ECO:0000256" key="6">
    <source>
        <dbReference type="ARBA" id="ARBA00022777"/>
    </source>
</evidence>
<keyword evidence="16" id="KW-1185">Reference proteome</keyword>
<dbReference type="GO" id="GO:0000155">
    <property type="term" value="F:phosphorelay sensor kinase activity"/>
    <property type="evidence" value="ECO:0007669"/>
    <property type="project" value="InterPro"/>
</dbReference>
<feature type="transmembrane region" description="Helical" evidence="10">
    <location>
        <begin position="18"/>
        <end position="35"/>
    </location>
</feature>
<evidence type="ECO:0000256" key="5">
    <source>
        <dbReference type="ARBA" id="ARBA00022741"/>
    </source>
</evidence>
<feature type="modified residue" description="4-aspartylphosphate" evidence="9">
    <location>
        <position position="1033"/>
    </location>
</feature>
<feature type="domain" description="PAC" evidence="14">
    <location>
        <begin position="532"/>
        <end position="583"/>
    </location>
</feature>
<dbReference type="NCBIfam" id="TIGR00229">
    <property type="entry name" value="sensory_box"/>
    <property type="match status" value="2"/>
</dbReference>
<dbReference type="AlphaFoldDB" id="A0A1H7YT02"/>
<evidence type="ECO:0000259" key="12">
    <source>
        <dbReference type="PROSITE" id="PS50110"/>
    </source>
</evidence>
<name>A0A1H7YT02_9BACT</name>
<organism evidence="15 16">
    <name type="scientific">Syntrophus gentianae</name>
    <dbReference type="NCBI Taxonomy" id="43775"/>
    <lineage>
        <taxon>Bacteria</taxon>
        <taxon>Pseudomonadati</taxon>
        <taxon>Thermodesulfobacteriota</taxon>
        <taxon>Syntrophia</taxon>
        <taxon>Syntrophales</taxon>
        <taxon>Syntrophaceae</taxon>
        <taxon>Syntrophus</taxon>
    </lineage>
</organism>
<dbReference type="InterPro" id="IPR005467">
    <property type="entry name" value="His_kinase_dom"/>
</dbReference>
<dbReference type="PROSITE" id="PS50109">
    <property type="entry name" value="HIS_KIN"/>
    <property type="match status" value="1"/>
</dbReference>
<feature type="domain" description="Histidine kinase" evidence="11">
    <location>
        <begin position="736"/>
        <end position="963"/>
    </location>
</feature>
<evidence type="ECO:0000256" key="10">
    <source>
        <dbReference type="SAM" id="Phobius"/>
    </source>
</evidence>
<dbReference type="Gene3D" id="3.40.50.2300">
    <property type="match status" value="1"/>
</dbReference>
<dbReference type="SUPFAM" id="SSF55785">
    <property type="entry name" value="PYP-like sensor domain (PAS domain)"/>
    <property type="match status" value="2"/>
</dbReference>
<dbReference type="InterPro" id="IPR036097">
    <property type="entry name" value="HisK_dim/P_sf"/>
</dbReference>
<keyword evidence="3 9" id="KW-0597">Phosphoprotein</keyword>
<evidence type="ECO:0000259" key="11">
    <source>
        <dbReference type="PROSITE" id="PS50109"/>
    </source>
</evidence>
<dbReference type="InterPro" id="IPR003661">
    <property type="entry name" value="HisK_dim/P_dom"/>
</dbReference>
<dbReference type="SMART" id="SM00091">
    <property type="entry name" value="PAS"/>
    <property type="match status" value="2"/>
</dbReference>
<protein>
    <recommendedName>
        <fullName evidence="2">histidine kinase</fullName>
        <ecNumber evidence="2">2.7.13.3</ecNumber>
    </recommendedName>
</protein>
<evidence type="ECO:0000256" key="9">
    <source>
        <dbReference type="PROSITE-ProRule" id="PRU00169"/>
    </source>
</evidence>
<reference evidence="15 16" key="1">
    <citation type="submission" date="2016-10" db="EMBL/GenBank/DDBJ databases">
        <authorList>
            <person name="de Groot N.N."/>
        </authorList>
    </citation>
    <scope>NUCLEOTIDE SEQUENCE [LARGE SCALE GENOMIC DNA]</scope>
    <source>
        <strain evidence="15 16">DSM 8423</strain>
    </source>
</reference>
<feature type="transmembrane region" description="Helical" evidence="10">
    <location>
        <begin position="372"/>
        <end position="393"/>
    </location>
</feature>
<dbReference type="Pfam" id="PF08448">
    <property type="entry name" value="PAS_4"/>
    <property type="match status" value="1"/>
</dbReference>
<dbReference type="SUPFAM" id="SSF52172">
    <property type="entry name" value="CheY-like"/>
    <property type="match status" value="1"/>
</dbReference>
<dbReference type="Pfam" id="PF02518">
    <property type="entry name" value="HATPase_c"/>
    <property type="match status" value="1"/>
</dbReference>
<dbReference type="Gene3D" id="1.10.287.130">
    <property type="match status" value="1"/>
</dbReference>
<dbReference type="Pfam" id="PF00072">
    <property type="entry name" value="Response_reg"/>
    <property type="match status" value="1"/>
</dbReference>
<keyword evidence="8" id="KW-0902">Two-component regulatory system</keyword>
<dbReference type="PROSITE" id="PS50112">
    <property type="entry name" value="PAS"/>
    <property type="match status" value="1"/>
</dbReference>
<keyword evidence="4" id="KW-0808">Transferase</keyword>
<keyword evidence="10" id="KW-1133">Transmembrane helix</keyword>
<dbReference type="SMART" id="SM00448">
    <property type="entry name" value="REC"/>
    <property type="match status" value="1"/>
</dbReference>
<dbReference type="Pfam" id="PF00512">
    <property type="entry name" value="HisKA"/>
    <property type="match status" value="1"/>
</dbReference>
<evidence type="ECO:0000256" key="2">
    <source>
        <dbReference type="ARBA" id="ARBA00012438"/>
    </source>
</evidence>
<dbReference type="Proteomes" id="UP000198744">
    <property type="component" value="Unassembled WGS sequence"/>
</dbReference>
<sequence>MERLGPLLRNVWRSRHRLYFYGFMVTVLFSLLYILEPPFFRFLELRFYDAILHENPVEKPATDIVIIDIDERSLQAVGQWPWPRHVIARLFKGINAQGPSAIGVDLLFSEADHRSVSRFSHDIQEKYGASPRVKPVGPEDMSGDALLARTLSTGPFVLARKFFFNGEAFISRECVFQPLSVVLLGTADFHSENQPFHKASGVVCNLPIFDAAVTSTGFINASFDIDGLMRRIPLIMRYEAGSSGGSYFPSLVLATLMKQKNLRQVFVKVTSTGNPYEILLGGTAIPVDDRGNMLIHYRDREQACPHVSALDILSGRQGNISLKGKIVFVGTSATGLGERTITPVHPFLPGVDIHATAAQNILQSNFVKRPPWISGLELFFILLAGLLSTILFARTNAKGSLLFALALLIGLIALSYGAFRTDGLVISPLIPLLTVAVNFSLLNLSKFWQAERDLRQSENRYRSIFNNALEGICQITPDGLLTAANSALARMMGFETPADFLAALPTISSIRLENPEDRQKILGLLSEQGEIRGFETEVHTAKGTRIWVSINAVATKNNGKITFYEVSIEDVSERRRSEEALQESRQRFSDILEFLPDATLVIDRNGRVIAWNRAMESMTGIRKEEMLGKGDLEYARPFYGDRRPILIDLVLSPDEEIEAQYTAIQRRGDRIFGEAYVPGLPPGDVHISATASVLRDPQGAVMAAIECVRNNTERKRMEERLRRAEKMESLGTMAGGVAHDLNNVLGVLVGYAEMMMLEIPEGNPLRRYAVNIHQSGIRGAAMIQDLLTLARRGVAVSEVVNLRELASSYFNSPDFAKLKEDHPQVSFRMDLQDDLMNIKGSPTHLSKTLMNLIPNAAEAISGPGEVVIRMANCYLDLPVRGYAEVKEGDYVVLSVADSGQGISPQDMERIFEPFYTKKVMGKSGTGLGLAIVWGTVKDHDGYIDVTSQEGVGSVFTLYFPATREGVARNKEQLSLDQYMGSGESLLVVDDNEGQRHLAASILTKLNYQVATVSCGEEAVSYLMSHEADLLLLDMIMDPGIDGLETYRRILEIHPRQKAIIISGYSETDRVKKVQELGAGGFLRKPYTLEKLGLAIQEELSKSSVG</sequence>
<keyword evidence="10" id="KW-0812">Transmembrane</keyword>
<dbReference type="SUPFAM" id="SSF55874">
    <property type="entry name" value="ATPase domain of HSP90 chaperone/DNA topoisomerase II/histidine kinase"/>
    <property type="match status" value="1"/>
</dbReference>
<dbReference type="SMART" id="SM01080">
    <property type="entry name" value="CHASE2"/>
    <property type="match status" value="1"/>
</dbReference>
<comment type="catalytic activity">
    <reaction evidence="1">
        <text>ATP + protein L-histidine = ADP + protein N-phospho-L-histidine.</text>
        <dbReference type="EC" id="2.7.13.3"/>
    </reaction>
</comment>
<dbReference type="STRING" id="43775.SAMN04489760_1183"/>
<evidence type="ECO:0000256" key="8">
    <source>
        <dbReference type="ARBA" id="ARBA00023012"/>
    </source>
</evidence>
<dbReference type="OrthoDB" id="9776250at2"/>
<dbReference type="PROSITE" id="PS50110">
    <property type="entry name" value="RESPONSE_REGULATORY"/>
    <property type="match status" value="1"/>
</dbReference>